<reference evidence="5 6" key="1">
    <citation type="submission" date="2021-01" db="EMBL/GenBank/DDBJ databases">
        <title>Whole genome shotgun sequence of Actinoplanes durhamensis NBRC 14914.</title>
        <authorList>
            <person name="Komaki H."/>
            <person name="Tamura T."/>
        </authorList>
    </citation>
    <scope>NUCLEOTIDE SEQUENCE [LARGE SCALE GENOMIC DNA]</scope>
    <source>
        <strain evidence="5 6">NBRC 14914</strain>
    </source>
</reference>
<dbReference type="Proteomes" id="UP000637628">
    <property type="component" value="Unassembled WGS sequence"/>
</dbReference>
<dbReference type="InterPro" id="IPR029062">
    <property type="entry name" value="Class_I_gatase-like"/>
</dbReference>
<evidence type="ECO:0000313" key="6">
    <source>
        <dbReference type="Proteomes" id="UP000637628"/>
    </source>
</evidence>
<gene>
    <name evidence="5" type="ORF">Adu01nite_50510</name>
</gene>
<evidence type="ECO:0000313" key="5">
    <source>
        <dbReference type="EMBL" id="GIE03701.1"/>
    </source>
</evidence>
<dbReference type="InterPro" id="IPR027461">
    <property type="entry name" value="Carboxypeptidase_A_C_sf"/>
</dbReference>
<dbReference type="Pfam" id="PF02016">
    <property type="entry name" value="Peptidase_S66"/>
    <property type="match status" value="1"/>
</dbReference>
<proteinExistence type="inferred from homology"/>
<dbReference type="InterPro" id="IPR027478">
    <property type="entry name" value="LdcA_N"/>
</dbReference>
<dbReference type="EMBL" id="BOML01000039">
    <property type="protein sequence ID" value="GIE03701.1"/>
    <property type="molecule type" value="Genomic_DNA"/>
</dbReference>
<dbReference type="RefSeq" id="WP_203729832.1">
    <property type="nucleotide sequence ID" value="NZ_BAAATX010000006.1"/>
</dbReference>
<feature type="domain" description="LD-carboxypeptidase C-terminal" evidence="4">
    <location>
        <begin position="203"/>
        <end position="333"/>
    </location>
</feature>
<name>A0ABQ3Z1J7_9ACTN</name>
<dbReference type="PANTHER" id="PTHR30237">
    <property type="entry name" value="MURAMOYLTETRAPEPTIDE CARBOXYPEPTIDASE"/>
    <property type="match status" value="1"/>
</dbReference>
<organism evidence="5 6">
    <name type="scientific">Paractinoplanes durhamensis</name>
    <dbReference type="NCBI Taxonomy" id="113563"/>
    <lineage>
        <taxon>Bacteria</taxon>
        <taxon>Bacillati</taxon>
        <taxon>Actinomycetota</taxon>
        <taxon>Actinomycetes</taxon>
        <taxon>Micromonosporales</taxon>
        <taxon>Micromonosporaceae</taxon>
        <taxon>Paractinoplanes</taxon>
    </lineage>
</organism>
<dbReference type="Gene3D" id="3.50.30.60">
    <property type="entry name" value="LD-carboxypeptidase A C-terminal domain-like"/>
    <property type="match status" value="1"/>
</dbReference>
<dbReference type="Pfam" id="PF17676">
    <property type="entry name" value="Peptidase_S66C"/>
    <property type="match status" value="1"/>
</dbReference>
<dbReference type="Gene3D" id="3.40.50.10740">
    <property type="entry name" value="Class I glutamine amidotransferase-like"/>
    <property type="match status" value="1"/>
</dbReference>
<evidence type="ECO:0000259" key="4">
    <source>
        <dbReference type="Pfam" id="PF17676"/>
    </source>
</evidence>
<dbReference type="InterPro" id="IPR040449">
    <property type="entry name" value="Peptidase_S66_N"/>
</dbReference>
<evidence type="ECO:0000256" key="1">
    <source>
        <dbReference type="ARBA" id="ARBA00010233"/>
    </source>
</evidence>
<evidence type="ECO:0000259" key="3">
    <source>
        <dbReference type="Pfam" id="PF02016"/>
    </source>
</evidence>
<accession>A0ABQ3Z1J7</accession>
<sequence>MDNPPKLKKGDRVAVVSPSWAGPAVYPALHDLSLQRIRELLELEPVEFPTTRQPGASAAARAADLMAAYADPSIRAVFATIGGDDQITVLPHLDPAPFRADPKPYFGYSDNTNLLNWLWLHGVAGYHGGSTMVHLGRGGSVDPEHLISLRAALFETGDLAITEVPAFTDEELSWADPASLTTAAPRVASPGFVWHRADRVVTAPTWGGSLEIVSWNLAANRWIKPVEDYAGSILLLETSEELPSAESVFRVLRNAGERGLLEQFPAVVVATAKASNRESRPPQSERAKFRDDQRDAVLKALAAYNPSAMAVFGVDFGHTAPQWILPYGGRMTIDGPARTIIAHF</sequence>
<keyword evidence="2" id="KW-0378">Hydrolase</keyword>
<comment type="similarity">
    <text evidence="1">Belongs to the peptidase S66 family.</text>
</comment>
<dbReference type="InterPro" id="IPR003507">
    <property type="entry name" value="S66_fam"/>
</dbReference>
<keyword evidence="6" id="KW-1185">Reference proteome</keyword>
<feature type="domain" description="LD-carboxypeptidase N-terminal" evidence="3">
    <location>
        <begin position="13"/>
        <end position="128"/>
    </location>
</feature>
<dbReference type="SUPFAM" id="SSF141986">
    <property type="entry name" value="LD-carboxypeptidase A C-terminal domain-like"/>
    <property type="match status" value="1"/>
</dbReference>
<dbReference type="InterPro" id="IPR040921">
    <property type="entry name" value="Peptidase_S66C"/>
</dbReference>
<protein>
    <submittedName>
        <fullName evidence="5">LD-carboxypeptidase</fullName>
    </submittedName>
</protein>
<evidence type="ECO:0000256" key="2">
    <source>
        <dbReference type="ARBA" id="ARBA00022801"/>
    </source>
</evidence>
<comment type="caution">
    <text evidence="5">The sequence shown here is derived from an EMBL/GenBank/DDBJ whole genome shotgun (WGS) entry which is preliminary data.</text>
</comment>
<dbReference type="PANTHER" id="PTHR30237:SF4">
    <property type="entry name" value="LD-CARBOXYPEPTIDASE C-TERMINAL DOMAIN-CONTAINING PROTEIN"/>
    <property type="match status" value="1"/>
</dbReference>
<dbReference type="SUPFAM" id="SSF52317">
    <property type="entry name" value="Class I glutamine amidotransferase-like"/>
    <property type="match status" value="1"/>
</dbReference>